<protein>
    <submittedName>
        <fullName evidence="2">Uncharacterized protein</fullName>
    </submittedName>
</protein>
<dbReference type="PANTHER" id="PTHR10098:SF108">
    <property type="entry name" value="TETRATRICOPEPTIDE REPEAT PROTEIN 28"/>
    <property type="match status" value="1"/>
</dbReference>
<name>A0A1L9B7U7_9BACT</name>
<keyword evidence="3" id="KW-1185">Reference proteome</keyword>
<dbReference type="RefSeq" id="WP_071900828.1">
    <property type="nucleotide sequence ID" value="NZ_MPIN01000006.1"/>
</dbReference>
<keyword evidence="1" id="KW-0802">TPR repeat</keyword>
<evidence type="ECO:0000256" key="1">
    <source>
        <dbReference type="PROSITE-ProRule" id="PRU00339"/>
    </source>
</evidence>
<dbReference type="SUPFAM" id="SSF48452">
    <property type="entry name" value="TPR-like"/>
    <property type="match status" value="2"/>
</dbReference>
<reference evidence="2 3" key="2">
    <citation type="submission" date="2016-12" db="EMBL/GenBank/DDBJ databases">
        <title>Draft Genome Sequence of Cystobacter ferrugineus Strain Cbfe23.</title>
        <authorList>
            <person name="Akbar S."/>
            <person name="Dowd S.E."/>
            <person name="Stevens D.C."/>
        </authorList>
    </citation>
    <scope>NUCLEOTIDE SEQUENCE [LARGE SCALE GENOMIC DNA]</scope>
    <source>
        <strain evidence="2 3">Cbfe23</strain>
    </source>
</reference>
<dbReference type="Proteomes" id="UP000182229">
    <property type="component" value="Unassembled WGS sequence"/>
</dbReference>
<sequence>MNHHDTERAHILQAIQEQRNALAVTRITGDPAETGRGLVHLAELHGMLEEHAESRRHYEEALGFFQTAGDKEGQAQVLFGLGVARAHFGDHRGAVEHIAQATLLFNGLKDQENEALCRAAIGESLRAIGQPKGAEEKFQEALLLYRQAKNGPRVARLLLDIGDIRMEAGEYEAARKRFAESLQVLRKEPEIDMEALALCELLLGEAEGLLGNHEAARPHLQQAAELYSQLHDHAYESRARWDLSIACTFMQDWKGARAELETVIPLFEHQGRGEDVAKARKVLAHFDSRGV</sequence>
<evidence type="ECO:0000313" key="3">
    <source>
        <dbReference type="Proteomes" id="UP000182229"/>
    </source>
</evidence>
<accession>A0A1L9B7U7</accession>
<dbReference type="AlphaFoldDB" id="A0A1L9B7U7"/>
<dbReference type="EMBL" id="MPIN01000006">
    <property type="protein sequence ID" value="OJH38322.1"/>
    <property type="molecule type" value="Genomic_DNA"/>
</dbReference>
<organism evidence="2 3">
    <name type="scientific">Cystobacter ferrugineus</name>
    <dbReference type="NCBI Taxonomy" id="83449"/>
    <lineage>
        <taxon>Bacteria</taxon>
        <taxon>Pseudomonadati</taxon>
        <taxon>Myxococcota</taxon>
        <taxon>Myxococcia</taxon>
        <taxon>Myxococcales</taxon>
        <taxon>Cystobacterineae</taxon>
        <taxon>Archangiaceae</taxon>
        <taxon>Cystobacter</taxon>
    </lineage>
</organism>
<dbReference type="STRING" id="83449.BON30_24615"/>
<reference evidence="3" key="1">
    <citation type="submission" date="2016-11" db="EMBL/GenBank/DDBJ databases">
        <authorList>
            <person name="Shukria A."/>
            <person name="Stevens D.C."/>
        </authorList>
    </citation>
    <scope>NUCLEOTIDE SEQUENCE [LARGE SCALE GENOMIC DNA]</scope>
    <source>
        <strain evidence="3">Cbfe23</strain>
    </source>
</reference>
<dbReference type="SMART" id="SM00028">
    <property type="entry name" value="TPR"/>
    <property type="match status" value="5"/>
</dbReference>
<gene>
    <name evidence="2" type="ORF">BON30_24615</name>
</gene>
<dbReference type="Pfam" id="PF13424">
    <property type="entry name" value="TPR_12"/>
    <property type="match status" value="3"/>
</dbReference>
<evidence type="ECO:0000313" key="2">
    <source>
        <dbReference type="EMBL" id="OJH38322.1"/>
    </source>
</evidence>
<proteinExistence type="predicted"/>
<dbReference type="Gene3D" id="1.25.40.10">
    <property type="entry name" value="Tetratricopeptide repeat domain"/>
    <property type="match status" value="1"/>
</dbReference>
<dbReference type="InterPro" id="IPR019734">
    <property type="entry name" value="TPR_rpt"/>
</dbReference>
<feature type="repeat" description="TPR" evidence="1">
    <location>
        <begin position="155"/>
        <end position="188"/>
    </location>
</feature>
<dbReference type="InterPro" id="IPR011990">
    <property type="entry name" value="TPR-like_helical_dom_sf"/>
</dbReference>
<dbReference type="OrthoDB" id="5521887at2"/>
<dbReference type="PROSITE" id="PS50005">
    <property type="entry name" value="TPR"/>
    <property type="match status" value="1"/>
</dbReference>
<comment type="caution">
    <text evidence="2">The sequence shown here is derived from an EMBL/GenBank/DDBJ whole genome shotgun (WGS) entry which is preliminary data.</text>
</comment>
<dbReference type="PANTHER" id="PTHR10098">
    <property type="entry name" value="RAPSYN-RELATED"/>
    <property type="match status" value="1"/>
</dbReference>